<dbReference type="PANTHER" id="PTHR43179">
    <property type="entry name" value="RHAMNOSYLTRANSFERASE WBBL"/>
    <property type="match status" value="1"/>
</dbReference>
<dbReference type="InterPro" id="IPR001173">
    <property type="entry name" value="Glyco_trans_2-like"/>
</dbReference>
<dbReference type="SUPFAM" id="SSF53448">
    <property type="entry name" value="Nucleotide-diphospho-sugar transferases"/>
    <property type="match status" value="1"/>
</dbReference>
<dbReference type="RefSeq" id="WP_254163619.1">
    <property type="nucleotide sequence ID" value="NZ_JAHESF010000011.1"/>
</dbReference>
<evidence type="ECO:0000256" key="1">
    <source>
        <dbReference type="ARBA" id="ARBA00006739"/>
    </source>
</evidence>
<sequence>MIFNTYKIHHLDLAADNVRVDLGSGAHYCVFWYRSIPLGERYLRASVSEDLFWRECLDAIWPALSWYYDEQGISPLPAKPSSPNAASLKALCDDAVAHLHPVNIPRQCDVSIVICTRNRAAFLRECLKHLQLQQCRPAEIVVVDNAPSNNDTENVVAEFEGVRYVREDRPGLDIARNRGALEAESAIVAYLDDDTIPDIHWTYRVFETFRDPSLAAMTGLVIAASLSTEAEVIFEKYWPFNRGYISKQYDHHFFNATLEAGPPVWEIGAGANMAFRKAIFEEVGYFDERLDAGAAGCNGDSELWYRILANGFTIRYNPKAVVQHHHRHSIQELKGQLYAYMRGFTVAILIQHQRFGHRGNLLHLLKVVPLYYLSLIRKGFPYYKFQYRTLLSEMRGIVSGLFYYWRHRNTNSKIYG</sequence>
<evidence type="ECO:0000259" key="4">
    <source>
        <dbReference type="Pfam" id="PF00535"/>
    </source>
</evidence>
<comment type="similarity">
    <text evidence="1">Belongs to the glycosyltransferase 2 family.</text>
</comment>
<reference evidence="5 6" key="1">
    <citation type="submission" date="2021-05" db="EMBL/GenBank/DDBJ databases">
        <title>A Polyphasic approach of four new species of the genus Ohtaekwangia: Ohtaekwangia histidinii sp. nov., Ohtaekwangia cretensis sp. nov., Ohtaekwangia indiensis sp. nov., Ohtaekwangia reichenbachii sp. nov. from diverse environment.</title>
        <authorList>
            <person name="Octaviana S."/>
        </authorList>
    </citation>
    <scope>NUCLEOTIDE SEQUENCE [LARGE SCALE GENOMIC DNA]</scope>
    <source>
        <strain evidence="5 6">PWU4</strain>
    </source>
</reference>
<keyword evidence="2 5" id="KW-0328">Glycosyltransferase</keyword>
<evidence type="ECO:0000256" key="3">
    <source>
        <dbReference type="ARBA" id="ARBA00022679"/>
    </source>
</evidence>
<name>A0AAP2GIX9_9BACT</name>
<dbReference type="Gene3D" id="3.90.550.10">
    <property type="entry name" value="Spore Coat Polysaccharide Biosynthesis Protein SpsA, Chain A"/>
    <property type="match status" value="1"/>
</dbReference>
<dbReference type="EMBL" id="JAHESF010000011">
    <property type="protein sequence ID" value="MBT1697746.1"/>
    <property type="molecule type" value="Genomic_DNA"/>
</dbReference>
<evidence type="ECO:0000313" key="5">
    <source>
        <dbReference type="EMBL" id="MBT1697746.1"/>
    </source>
</evidence>
<dbReference type="EC" id="2.4.-.-" evidence="5"/>
<dbReference type="Proteomes" id="UP001319200">
    <property type="component" value="Unassembled WGS sequence"/>
</dbReference>
<gene>
    <name evidence="5" type="ORF">KK083_12715</name>
</gene>
<evidence type="ECO:0000313" key="6">
    <source>
        <dbReference type="Proteomes" id="UP001319200"/>
    </source>
</evidence>
<comment type="caution">
    <text evidence="5">The sequence shown here is derived from an EMBL/GenBank/DDBJ whole genome shotgun (WGS) entry which is preliminary data.</text>
</comment>
<accession>A0AAP2GIX9</accession>
<protein>
    <submittedName>
        <fullName evidence="5">Glycosyltransferase</fullName>
        <ecNumber evidence="5">2.4.-.-</ecNumber>
    </submittedName>
</protein>
<keyword evidence="3 5" id="KW-0808">Transferase</keyword>
<keyword evidence="6" id="KW-1185">Reference proteome</keyword>
<dbReference type="InterPro" id="IPR029044">
    <property type="entry name" value="Nucleotide-diphossugar_trans"/>
</dbReference>
<dbReference type="GO" id="GO:0016757">
    <property type="term" value="F:glycosyltransferase activity"/>
    <property type="evidence" value="ECO:0007669"/>
    <property type="project" value="UniProtKB-KW"/>
</dbReference>
<dbReference type="AlphaFoldDB" id="A0AAP2GIX9"/>
<evidence type="ECO:0000256" key="2">
    <source>
        <dbReference type="ARBA" id="ARBA00022676"/>
    </source>
</evidence>
<dbReference type="PANTHER" id="PTHR43179:SF12">
    <property type="entry name" value="GALACTOFURANOSYLTRANSFERASE GLFT2"/>
    <property type="match status" value="1"/>
</dbReference>
<dbReference type="Pfam" id="PF00535">
    <property type="entry name" value="Glycos_transf_2"/>
    <property type="match status" value="1"/>
</dbReference>
<feature type="domain" description="Glycosyltransferase 2-like" evidence="4">
    <location>
        <begin position="111"/>
        <end position="283"/>
    </location>
</feature>
<organism evidence="5 6">
    <name type="scientific">Chryseosolibacter histidini</name>
    <dbReference type="NCBI Taxonomy" id="2782349"/>
    <lineage>
        <taxon>Bacteria</taxon>
        <taxon>Pseudomonadati</taxon>
        <taxon>Bacteroidota</taxon>
        <taxon>Cytophagia</taxon>
        <taxon>Cytophagales</taxon>
        <taxon>Chryseotaleaceae</taxon>
        <taxon>Chryseosolibacter</taxon>
    </lineage>
</organism>
<proteinExistence type="inferred from homology"/>